<keyword evidence="2" id="KW-1185">Reference proteome</keyword>
<name>A0A9Q8USV3_PASFU</name>
<proteinExistence type="predicted"/>
<evidence type="ECO:0000313" key="2">
    <source>
        <dbReference type="Proteomes" id="UP000756132"/>
    </source>
</evidence>
<sequence>MSSVLKDLEKPHIVAILYPASGKLDRLKELRVDHINATHKNEDYTPRYLMTEQLDTKEPALHMFETTTDTPSRDGADKHTKTENFKTLMSECEKEGVMGKEPYLVFTKTVGGYDWDRQKV</sequence>
<organism evidence="1 2">
    <name type="scientific">Passalora fulva</name>
    <name type="common">Tomato leaf mold</name>
    <name type="synonym">Cladosporium fulvum</name>
    <dbReference type="NCBI Taxonomy" id="5499"/>
    <lineage>
        <taxon>Eukaryota</taxon>
        <taxon>Fungi</taxon>
        <taxon>Dikarya</taxon>
        <taxon>Ascomycota</taxon>
        <taxon>Pezizomycotina</taxon>
        <taxon>Dothideomycetes</taxon>
        <taxon>Dothideomycetidae</taxon>
        <taxon>Mycosphaerellales</taxon>
        <taxon>Mycosphaerellaceae</taxon>
        <taxon>Fulvia</taxon>
    </lineage>
</organism>
<accession>A0A9Q8USV3</accession>
<reference evidence="1" key="2">
    <citation type="journal article" date="2022" name="Microb. Genom.">
        <title>A chromosome-scale genome assembly of the tomato pathogen Cladosporium fulvum reveals a compartmentalized genome architecture and the presence of a dispensable chromosome.</title>
        <authorList>
            <person name="Zaccaron A.Z."/>
            <person name="Chen L.H."/>
            <person name="Samaras A."/>
            <person name="Stergiopoulos I."/>
        </authorList>
    </citation>
    <scope>NUCLEOTIDE SEQUENCE</scope>
    <source>
        <strain evidence="1">Race5_Kim</strain>
    </source>
</reference>
<protein>
    <submittedName>
        <fullName evidence="1">Uncharacterized protein</fullName>
    </submittedName>
</protein>
<dbReference type="KEGG" id="ffu:CLAFUR5_10948"/>
<dbReference type="AlphaFoldDB" id="A0A9Q8USV3"/>
<gene>
    <name evidence="1" type="ORF">CLAFUR5_10948</name>
</gene>
<dbReference type="GeneID" id="71990826"/>
<dbReference type="OrthoDB" id="10011777at2759"/>
<dbReference type="Proteomes" id="UP000756132">
    <property type="component" value="Chromosome 8"/>
</dbReference>
<reference evidence="1" key="1">
    <citation type="submission" date="2021-12" db="EMBL/GenBank/DDBJ databases">
        <authorList>
            <person name="Zaccaron A."/>
            <person name="Stergiopoulos I."/>
        </authorList>
    </citation>
    <scope>NUCLEOTIDE SEQUENCE</scope>
    <source>
        <strain evidence="1">Race5_Kim</strain>
    </source>
</reference>
<evidence type="ECO:0000313" key="1">
    <source>
        <dbReference type="EMBL" id="UJO21188.1"/>
    </source>
</evidence>
<dbReference type="EMBL" id="CP090170">
    <property type="protein sequence ID" value="UJO21188.1"/>
    <property type="molecule type" value="Genomic_DNA"/>
</dbReference>
<dbReference type="RefSeq" id="XP_047765554.1">
    <property type="nucleotide sequence ID" value="XM_047910096.1"/>
</dbReference>